<dbReference type="PANTHER" id="PTHR21049:SF0">
    <property type="entry name" value="DOLICHYL-DIPHOSPHOOLIGOSACCHARIDE--PROTEIN GLYCOSYLTRANSFERASE SUBUNIT 1"/>
    <property type="match status" value="1"/>
</dbReference>
<comment type="similarity">
    <text evidence="4 11">Belongs to the OST1 family.</text>
</comment>
<evidence type="ECO:0000313" key="13">
    <source>
        <dbReference type="Proteomes" id="UP001159363"/>
    </source>
</evidence>
<evidence type="ECO:0000256" key="6">
    <source>
        <dbReference type="ARBA" id="ARBA00022692"/>
    </source>
</evidence>
<keyword evidence="6 11" id="KW-0812">Transmembrane</keyword>
<proteinExistence type="inferred from homology"/>
<evidence type="ECO:0000256" key="9">
    <source>
        <dbReference type="ARBA" id="ARBA00022989"/>
    </source>
</evidence>
<dbReference type="Pfam" id="PF04597">
    <property type="entry name" value="Ribophorin_I"/>
    <property type="match status" value="1"/>
</dbReference>
<organism evidence="12 13">
    <name type="scientific">Dryococelus australis</name>
    <dbReference type="NCBI Taxonomy" id="614101"/>
    <lineage>
        <taxon>Eukaryota</taxon>
        <taxon>Metazoa</taxon>
        <taxon>Ecdysozoa</taxon>
        <taxon>Arthropoda</taxon>
        <taxon>Hexapoda</taxon>
        <taxon>Insecta</taxon>
        <taxon>Pterygota</taxon>
        <taxon>Neoptera</taxon>
        <taxon>Polyneoptera</taxon>
        <taxon>Phasmatodea</taxon>
        <taxon>Verophasmatodea</taxon>
        <taxon>Anareolatae</taxon>
        <taxon>Phasmatidae</taxon>
        <taxon>Eurycanthinae</taxon>
        <taxon>Dryococelus</taxon>
    </lineage>
</organism>
<dbReference type="Proteomes" id="UP001159363">
    <property type="component" value="Chromosome 14"/>
</dbReference>
<comment type="pathway">
    <text evidence="3 11">Protein modification; protein glycosylation.</text>
</comment>
<evidence type="ECO:0000256" key="8">
    <source>
        <dbReference type="ARBA" id="ARBA00022824"/>
    </source>
</evidence>
<accession>A0ABQ9G8X5</accession>
<keyword evidence="13" id="KW-1185">Reference proteome</keyword>
<keyword evidence="8 11" id="KW-0256">Endoplasmic reticulum</keyword>
<comment type="caution">
    <text evidence="12">The sequence shown here is derived from an EMBL/GenBank/DDBJ whole genome shotgun (WGS) entry which is preliminary data.</text>
</comment>
<dbReference type="Pfam" id="PF14966">
    <property type="entry name" value="DNA_repr_REX1B"/>
    <property type="match status" value="1"/>
</dbReference>
<feature type="transmembrane region" description="Helical" evidence="11">
    <location>
        <begin position="98"/>
        <end position="117"/>
    </location>
</feature>
<comment type="function">
    <text evidence="1 11">Subunit of the oligosaccharyl transferase (OST) complex that catalyzes the initial transfer of a defined glycan (Glc(3)Man(9)GlcNAc(2) in eukaryotes) from the lipid carrier dolichol-pyrophosphate to an asparagine residue within an Asn-X-Ser/Thr consensus motif in nascent polypeptide chains, the first step in protein N-glycosylation. N-glycosylation occurs cotranslationally and the complex associates with the Sec61 complex at the channel-forming translocon complex that mediates protein translocation across the endoplasmic reticulum (ER). All subunits are required for a maximal enzyme activity.</text>
</comment>
<evidence type="ECO:0000256" key="11">
    <source>
        <dbReference type="RuleBase" id="RU361143"/>
    </source>
</evidence>
<comment type="caution">
    <text evidence="11">Lacks conserved residue(s) required for the propagation of feature annotation.</text>
</comment>
<reference evidence="12 13" key="1">
    <citation type="submission" date="2023-02" db="EMBL/GenBank/DDBJ databases">
        <title>LHISI_Scaffold_Assembly.</title>
        <authorList>
            <person name="Stuart O.P."/>
            <person name="Cleave R."/>
            <person name="Magrath M.J.L."/>
            <person name="Mikheyev A.S."/>
        </authorList>
    </citation>
    <scope>NUCLEOTIDE SEQUENCE [LARGE SCALE GENOMIC DNA]</scope>
    <source>
        <strain evidence="12">Daus_M_001</strain>
        <tissue evidence="12">Leg muscle</tissue>
    </source>
</reference>
<comment type="subunit">
    <text evidence="11">Component of the oligosaccharyltransferase (OST) complex.</text>
</comment>
<feature type="transmembrane region" description="Helical" evidence="11">
    <location>
        <begin position="7"/>
        <end position="25"/>
    </location>
</feature>
<keyword evidence="7" id="KW-0732">Signal</keyword>
<feature type="transmembrane region" description="Helical" evidence="11">
    <location>
        <begin position="534"/>
        <end position="553"/>
    </location>
</feature>
<evidence type="ECO:0000256" key="2">
    <source>
        <dbReference type="ARBA" id="ARBA00004115"/>
    </source>
</evidence>
<evidence type="ECO:0000256" key="3">
    <source>
        <dbReference type="ARBA" id="ARBA00004922"/>
    </source>
</evidence>
<evidence type="ECO:0000256" key="4">
    <source>
        <dbReference type="ARBA" id="ARBA00008905"/>
    </source>
</evidence>
<dbReference type="PANTHER" id="PTHR21049">
    <property type="entry name" value="RIBOPHORIN I"/>
    <property type="match status" value="1"/>
</dbReference>
<keyword evidence="10 11" id="KW-0472">Membrane</keyword>
<evidence type="ECO:0000256" key="10">
    <source>
        <dbReference type="ARBA" id="ARBA00023136"/>
    </source>
</evidence>
<dbReference type="InterPro" id="IPR007676">
    <property type="entry name" value="Ribophorin_I"/>
</dbReference>
<sequence>MRVKGRALLIHAQPMLTLIIVIATVSKYCSETYGRVEGPNSSHTRVIGVNNVTYSTDWLPFNKQPQHSSGVAVGRAKVTIITFGEEIGPVDLLYSEIFTMRSVVVLLCLCGVVLFCVHVKASDSINQDLVNKNVHRSVDVSSQLVRISQKITVENTGKSGVKTVLFAVEQQLVKNLCFISAQAGDSGKTHLKVVSTTVEGRGREPFWRINLEDTLQPGKTAVLDVETVFSKLLAPLPAAIAQKEKQLVVYDGNHYAYSPYFTTKQTTVVTVASRNVESYSKLKPVSQSDTTIMYGPYEKVPAFSIDKMSIHYENNAPFLTITNLDRMIEVSHWGNIAVEETIDVQHTGAILKGPFSRYEYQRESQSGVSSIKAIKTILPAAATDVYYRDEIGNISTSNMRILSDSVELDLRPRFPLFGGWKTHYVIGYNLPSYEYLFNSKDDYLLKMRFVDHVYDDMYAEVVTTRIVLPEGSHDIQLSAPYQVERLSDSLHYTYLDTTGRPVITLRKRNAVENHIQDFELQYNFPRVLMLQEPLLVVIAFYLLFLLVIIYVRLDFSITKDEGVESRLRVSGYVEKLMGHQDKRVLTYSRFDDQLAKLKTNKDVSAFQASIKSINADYKAETGQIADLVVKLKSDAPDVADKISELQKLDKQLKELYSQQQTMYVEKLVPGKINRQQFLDFENQLNKKKEECIDKINVLLKTLH</sequence>
<comment type="subcellular location">
    <subcellularLocation>
        <location evidence="2 11">Endoplasmic reticulum membrane</location>
        <topology evidence="2 11">Single-pass type I membrane protein</topology>
    </subcellularLocation>
</comment>
<protein>
    <recommendedName>
        <fullName evidence="5 11">Dolichyl-diphosphooligosaccharide--protein glycosyltransferase subunit 1</fullName>
    </recommendedName>
</protein>
<dbReference type="EMBL" id="JARBHB010000015">
    <property type="protein sequence ID" value="KAJ8867481.1"/>
    <property type="molecule type" value="Genomic_DNA"/>
</dbReference>
<evidence type="ECO:0000256" key="7">
    <source>
        <dbReference type="ARBA" id="ARBA00022729"/>
    </source>
</evidence>
<evidence type="ECO:0000313" key="12">
    <source>
        <dbReference type="EMBL" id="KAJ8867481.1"/>
    </source>
</evidence>
<name>A0ABQ9G8X5_9NEOP</name>
<evidence type="ECO:0000256" key="1">
    <source>
        <dbReference type="ARBA" id="ARBA00002791"/>
    </source>
</evidence>
<gene>
    <name evidence="12" type="ORF">PR048_031283</name>
</gene>
<dbReference type="InterPro" id="IPR039491">
    <property type="entry name" value="REX1-B"/>
</dbReference>
<keyword evidence="9 11" id="KW-1133">Transmembrane helix</keyword>
<evidence type="ECO:0000256" key="5">
    <source>
        <dbReference type="ARBA" id="ARBA00017611"/>
    </source>
</evidence>